<keyword evidence="4" id="KW-0238">DNA-binding</keyword>
<gene>
    <name evidence="10" type="ORF">MtrunA17_Chr8g0367311</name>
</gene>
<dbReference type="InterPro" id="IPR001471">
    <property type="entry name" value="AP2/ERF_dom"/>
</dbReference>
<feature type="region of interest" description="Disordered" evidence="7">
    <location>
        <begin position="152"/>
        <end position="193"/>
    </location>
</feature>
<organism evidence="10">
    <name type="scientific">Medicago truncatula</name>
    <name type="common">Barrel medic</name>
    <name type="synonym">Medicago tribuloides</name>
    <dbReference type="NCBI Taxonomy" id="3880"/>
    <lineage>
        <taxon>Eukaryota</taxon>
        <taxon>Viridiplantae</taxon>
        <taxon>Streptophyta</taxon>
        <taxon>Embryophyta</taxon>
        <taxon>Tracheophyta</taxon>
        <taxon>Spermatophyta</taxon>
        <taxon>Magnoliopsida</taxon>
        <taxon>eudicotyledons</taxon>
        <taxon>Gunneridae</taxon>
        <taxon>Pentapetalae</taxon>
        <taxon>rosids</taxon>
        <taxon>fabids</taxon>
        <taxon>Fabales</taxon>
        <taxon>Fabaceae</taxon>
        <taxon>Papilionoideae</taxon>
        <taxon>50 kb inversion clade</taxon>
        <taxon>NPAAA clade</taxon>
        <taxon>Hologalegina</taxon>
        <taxon>IRL clade</taxon>
        <taxon>Trifolieae</taxon>
        <taxon>Medicago</taxon>
    </lineage>
</organism>
<dbReference type="GO" id="GO:0003677">
    <property type="term" value="F:DNA binding"/>
    <property type="evidence" value="ECO:0007669"/>
    <property type="project" value="UniProtKB-KW"/>
</dbReference>
<accession>A0A396GKA9</accession>
<keyword evidence="2" id="KW-0677">Repeat</keyword>
<feature type="domain" description="AP2/ERF" evidence="9">
    <location>
        <begin position="1"/>
        <end position="51"/>
    </location>
</feature>
<evidence type="ECO:0000256" key="2">
    <source>
        <dbReference type="ARBA" id="ARBA00022737"/>
    </source>
</evidence>
<sequence>MTQCTFLAPVTWLLTISTVYLGGYDKEEKAARAYDLAALKYWGPTANINFPVSHYAKELEEMKDVGKQEFVASLRRTSTGFSRGASKYRGVTRHHQQDRWQARIGRVAGNKDLYLGTYETEVEAAEAYDLAAIKFRGANAVTNFEISRYNTEDMLDSSPPVGGEAKRLKPSEESKKKAPVTSTSEQPDSTNMNSSIDFLPIASEPYDSATQYFVSNHLHHFHPSINAESGTAESAATTTNGAAEFFLWPRQSQ</sequence>
<dbReference type="InterPro" id="IPR036955">
    <property type="entry name" value="AP2/ERF_dom_sf"/>
</dbReference>
<feature type="domain" description="AP2/ERF" evidence="9">
    <location>
        <begin position="87"/>
        <end position="145"/>
    </location>
</feature>
<evidence type="ECO:0000256" key="4">
    <source>
        <dbReference type="ARBA" id="ARBA00023125"/>
    </source>
</evidence>
<dbReference type="PANTHER" id="PTHR32467">
    <property type="entry name" value="AP2-LIKE ETHYLENE-RESPONSIVE TRANSCRIPTION FACTOR"/>
    <property type="match status" value="1"/>
</dbReference>
<keyword evidence="6" id="KW-0539">Nucleus</keyword>
<proteinExistence type="predicted"/>
<dbReference type="Gramene" id="rna47890">
    <property type="protein sequence ID" value="RHN41556.1"/>
    <property type="gene ID" value="gene47890"/>
</dbReference>
<dbReference type="GO" id="GO:0005634">
    <property type="term" value="C:nucleus"/>
    <property type="evidence" value="ECO:0007669"/>
    <property type="project" value="UniProtKB-SubCell"/>
</dbReference>
<evidence type="ECO:0000256" key="3">
    <source>
        <dbReference type="ARBA" id="ARBA00023015"/>
    </source>
</evidence>
<dbReference type="FunFam" id="3.30.730.10:FF:000002">
    <property type="entry name" value="AP2-like ethylene-responsive transcription factor"/>
    <property type="match status" value="1"/>
</dbReference>
<dbReference type="CDD" id="cd00018">
    <property type="entry name" value="AP2"/>
    <property type="match status" value="2"/>
</dbReference>
<feature type="signal peptide" evidence="8">
    <location>
        <begin position="1"/>
        <end position="22"/>
    </location>
</feature>
<dbReference type="PANTHER" id="PTHR32467:SF222">
    <property type="entry name" value="AP2-LIKE ETHYLENE-RESPONSIVE TRANSCRIPTION FACTOR AIL7"/>
    <property type="match status" value="1"/>
</dbReference>
<evidence type="ECO:0000259" key="9">
    <source>
        <dbReference type="PROSITE" id="PS51032"/>
    </source>
</evidence>
<keyword evidence="5" id="KW-0804">Transcription</keyword>
<dbReference type="EMBL" id="PSQE01000008">
    <property type="protein sequence ID" value="RHN41556.1"/>
    <property type="molecule type" value="Genomic_DNA"/>
</dbReference>
<dbReference type="PROSITE" id="PS51032">
    <property type="entry name" value="AP2_ERF"/>
    <property type="match status" value="2"/>
</dbReference>
<dbReference type="SMART" id="SM00380">
    <property type="entry name" value="AP2"/>
    <property type="match status" value="2"/>
</dbReference>
<evidence type="ECO:0000256" key="5">
    <source>
        <dbReference type="ARBA" id="ARBA00023163"/>
    </source>
</evidence>
<evidence type="ECO:0000256" key="8">
    <source>
        <dbReference type="SAM" id="SignalP"/>
    </source>
</evidence>
<feature type="compositionally biased region" description="Polar residues" evidence="7">
    <location>
        <begin position="180"/>
        <end position="193"/>
    </location>
</feature>
<dbReference type="Proteomes" id="UP000265566">
    <property type="component" value="Chromosome 8"/>
</dbReference>
<comment type="subcellular location">
    <subcellularLocation>
        <location evidence="1">Nucleus</location>
    </subcellularLocation>
</comment>
<evidence type="ECO:0000256" key="6">
    <source>
        <dbReference type="ARBA" id="ARBA00023242"/>
    </source>
</evidence>
<comment type="caution">
    <text evidence="10">The sequence shown here is derived from an EMBL/GenBank/DDBJ whole genome shotgun (WGS) entry which is preliminary data.</text>
</comment>
<dbReference type="GO" id="GO:0003700">
    <property type="term" value="F:DNA-binding transcription factor activity"/>
    <property type="evidence" value="ECO:0007669"/>
    <property type="project" value="InterPro"/>
</dbReference>
<evidence type="ECO:0000313" key="10">
    <source>
        <dbReference type="EMBL" id="RHN41556.1"/>
    </source>
</evidence>
<dbReference type="Gene3D" id="3.30.730.10">
    <property type="entry name" value="AP2/ERF domain"/>
    <property type="match status" value="2"/>
</dbReference>
<dbReference type="Pfam" id="PF00847">
    <property type="entry name" value="AP2"/>
    <property type="match status" value="1"/>
</dbReference>
<reference evidence="10" key="1">
    <citation type="journal article" date="2018" name="Nat. Plants">
        <title>Whole-genome landscape of Medicago truncatula symbiotic genes.</title>
        <authorList>
            <person name="Pecrix Y."/>
            <person name="Gamas P."/>
            <person name="Carrere S."/>
        </authorList>
    </citation>
    <scope>NUCLEOTIDE SEQUENCE</scope>
    <source>
        <tissue evidence="10">Leaves</tissue>
    </source>
</reference>
<feature type="chain" id="PRO_5017179095" evidence="8">
    <location>
        <begin position="23"/>
        <end position="253"/>
    </location>
</feature>
<feature type="compositionally biased region" description="Basic and acidic residues" evidence="7">
    <location>
        <begin position="164"/>
        <end position="176"/>
    </location>
</feature>
<dbReference type="InterPro" id="IPR016177">
    <property type="entry name" value="DNA-bd_dom_sf"/>
</dbReference>
<dbReference type="AlphaFoldDB" id="A0A396GKA9"/>
<dbReference type="SUPFAM" id="SSF54171">
    <property type="entry name" value="DNA-binding domain"/>
    <property type="match status" value="2"/>
</dbReference>
<keyword evidence="3" id="KW-0805">Transcription regulation</keyword>
<evidence type="ECO:0000256" key="1">
    <source>
        <dbReference type="ARBA" id="ARBA00004123"/>
    </source>
</evidence>
<keyword evidence="8" id="KW-0732">Signal</keyword>
<protein>
    <submittedName>
        <fullName evidence="10">Putative transcription factor AP2-EREBP family</fullName>
    </submittedName>
</protein>
<evidence type="ECO:0000256" key="7">
    <source>
        <dbReference type="SAM" id="MobiDB-lite"/>
    </source>
</evidence>
<dbReference type="PRINTS" id="PR00367">
    <property type="entry name" value="ETHRSPELEMNT"/>
</dbReference>
<name>A0A396GKA9_MEDTR</name>